<reference evidence="1 2" key="1">
    <citation type="journal article" date="2019" name="Philos. Trans. R. Soc. Lond., B, Biol. Sci.">
        <title>Ant behaviour and brain gene expression of defending hosts depend on the ecological success of the intruding social parasite.</title>
        <authorList>
            <person name="Kaur R."/>
            <person name="Stoldt M."/>
            <person name="Jongepier E."/>
            <person name="Feldmeyer B."/>
            <person name="Menzel F."/>
            <person name="Bornberg-Bauer E."/>
            <person name="Foitzik S."/>
        </authorList>
    </citation>
    <scope>NUCLEOTIDE SEQUENCE [LARGE SCALE GENOMIC DNA]</scope>
    <source>
        <tissue evidence="1">Whole body</tissue>
    </source>
</reference>
<accession>A0A4S2KDC6</accession>
<evidence type="ECO:0000313" key="2">
    <source>
        <dbReference type="Proteomes" id="UP000310200"/>
    </source>
</evidence>
<proteinExistence type="predicted"/>
<comment type="caution">
    <text evidence="1">The sequence shown here is derived from an EMBL/GenBank/DDBJ whole genome shotgun (WGS) entry which is preliminary data.</text>
</comment>
<protein>
    <submittedName>
        <fullName evidence="1">Uncharacterized protein</fullName>
    </submittedName>
</protein>
<sequence length="135" mass="15455">MQNGIIRTIMRFCEHPSVRRRVFFRVNATLRGEIGLLCPAHGIASLYGHYKAINHINRAKEAGPEGGARCSSEDEQFKMFLAYHPSYVSILYDMIDYLLSIMTTIVFDGLGDFGIIDTFRCFVSKAWRAERDRTI</sequence>
<gene>
    <name evidence="1" type="ORF">DBV15_00128</name>
</gene>
<name>A0A4S2KDC6_9HYME</name>
<dbReference type="Proteomes" id="UP000310200">
    <property type="component" value="Unassembled WGS sequence"/>
</dbReference>
<evidence type="ECO:0000313" key="1">
    <source>
        <dbReference type="EMBL" id="TGZ47315.1"/>
    </source>
</evidence>
<keyword evidence="2" id="KW-1185">Reference proteome</keyword>
<dbReference type="EMBL" id="QBLH01002732">
    <property type="protein sequence ID" value="TGZ47315.1"/>
    <property type="molecule type" value="Genomic_DNA"/>
</dbReference>
<organism evidence="1 2">
    <name type="scientific">Temnothorax longispinosus</name>
    <dbReference type="NCBI Taxonomy" id="300112"/>
    <lineage>
        <taxon>Eukaryota</taxon>
        <taxon>Metazoa</taxon>
        <taxon>Ecdysozoa</taxon>
        <taxon>Arthropoda</taxon>
        <taxon>Hexapoda</taxon>
        <taxon>Insecta</taxon>
        <taxon>Pterygota</taxon>
        <taxon>Neoptera</taxon>
        <taxon>Endopterygota</taxon>
        <taxon>Hymenoptera</taxon>
        <taxon>Apocrita</taxon>
        <taxon>Aculeata</taxon>
        <taxon>Formicoidea</taxon>
        <taxon>Formicidae</taxon>
        <taxon>Myrmicinae</taxon>
        <taxon>Temnothorax</taxon>
    </lineage>
</organism>
<dbReference type="AlphaFoldDB" id="A0A4S2KDC6"/>